<dbReference type="Proteomes" id="UP001374535">
    <property type="component" value="Chromosome 11"/>
</dbReference>
<reference evidence="1 2" key="1">
    <citation type="journal article" date="2023" name="Life. Sci Alliance">
        <title>Evolutionary insights into 3D genome organization and epigenetic landscape of Vigna mungo.</title>
        <authorList>
            <person name="Junaid A."/>
            <person name="Singh B."/>
            <person name="Bhatia S."/>
        </authorList>
    </citation>
    <scope>NUCLEOTIDE SEQUENCE [LARGE SCALE GENOMIC DNA]</scope>
    <source>
        <strain evidence="1">Urdbean</strain>
    </source>
</reference>
<proteinExistence type="predicted"/>
<dbReference type="AlphaFoldDB" id="A0AAQ3RGJ9"/>
<organism evidence="1 2">
    <name type="scientific">Vigna mungo</name>
    <name type="common">Black gram</name>
    <name type="synonym">Phaseolus mungo</name>
    <dbReference type="NCBI Taxonomy" id="3915"/>
    <lineage>
        <taxon>Eukaryota</taxon>
        <taxon>Viridiplantae</taxon>
        <taxon>Streptophyta</taxon>
        <taxon>Embryophyta</taxon>
        <taxon>Tracheophyta</taxon>
        <taxon>Spermatophyta</taxon>
        <taxon>Magnoliopsida</taxon>
        <taxon>eudicotyledons</taxon>
        <taxon>Gunneridae</taxon>
        <taxon>Pentapetalae</taxon>
        <taxon>rosids</taxon>
        <taxon>fabids</taxon>
        <taxon>Fabales</taxon>
        <taxon>Fabaceae</taxon>
        <taxon>Papilionoideae</taxon>
        <taxon>50 kb inversion clade</taxon>
        <taxon>NPAAA clade</taxon>
        <taxon>indigoferoid/millettioid clade</taxon>
        <taxon>Phaseoleae</taxon>
        <taxon>Vigna</taxon>
    </lineage>
</organism>
<name>A0AAQ3RGJ9_VIGMU</name>
<dbReference type="EMBL" id="CP144690">
    <property type="protein sequence ID" value="WVY91992.1"/>
    <property type="molecule type" value="Genomic_DNA"/>
</dbReference>
<accession>A0AAQ3RGJ9</accession>
<sequence length="122" mass="13609">METGLGRPVVETGLKGQYKNWAYGLGELGLWANMEIGLGGPVWKLGLRTSLKTGLMGQYGNWVWWATGFMGQYGNWAWWANVETALKGQCKNWAYGPGELGLWANMEIGLLKFAICQMRLGF</sequence>
<protein>
    <submittedName>
        <fullName evidence="1">Uncharacterized protein</fullName>
    </submittedName>
</protein>
<keyword evidence="2" id="KW-1185">Reference proteome</keyword>
<gene>
    <name evidence="1" type="ORF">V8G54_037506</name>
</gene>
<evidence type="ECO:0000313" key="2">
    <source>
        <dbReference type="Proteomes" id="UP001374535"/>
    </source>
</evidence>
<evidence type="ECO:0000313" key="1">
    <source>
        <dbReference type="EMBL" id="WVY91992.1"/>
    </source>
</evidence>